<evidence type="ECO:0000313" key="3">
    <source>
        <dbReference type="Proteomes" id="UP000014629"/>
    </source>
</evidence>
<dbReference type="EMBL" id="AOPZ01000504">
    <property type="protein sequence ID" value="EPH39668.1"/>
    <property type="molecule type" value="Genomic_DNA"/>
</dbReference>
<gene>
    <name evidence="2" type="ORF">STRAU_7267</name>
</gene>
<dbReference type="Proteomes" id="UP000014629">
    <property type="component" value="Unassembled WGS sequence"/>
</dbReference>
<name>S3Z970_9ACTN</name>
<sequence length="275" mass="29070">MVVGVAVVASGAVEAVSAVDAVGSVDVLRGVLGDVAVVGGGAVVRATGDVPGVLTREDPVMAGPAEVHPLRRPRPVEPLHAGAQLTAARGRALVVVAHPRQVQVDAVHVVGRGGDGEGACQILLPLQGEPLLLEHQVEPVAEEFAAARPVVVRGDRRGVQRPRPPGLGVRDPDPGAGREVVQQRLHHVPRRHLGSLEAGPHPVRVTGPEHPAPPVALIETGHELAQIFRELPDFVRELSHCHRRAPPPGRLESAGPEDNTRRVTGRLHAVFRRLR</sequence>
<keyword evidence="3" id="KW-1185">Reference proteome</keyword>
<dbReference type="AlphaFoldDB" id="S3Z970"/>
<comment type="caution">
    <text evidence="2">The sequence shown here is derived from an EMBL/GenBank/DDBJ whole genome shotgun (WGS) entry which is preliminary data.</text>
</comment>
<accession>S3Z970</accession>
<dbReference type="PATRIC" id="fig|1286094.4.peg.7191"/>
<proteinExistence type="predicted"/>
<organism evidence="2 3">
    <name type="scientific">Streptomyces aurantiacus JA 4570</name>
    <dbReference type="NCBI Taxonomy" id="1286094"/>
    <lineage>
        <taxon>Bacteria</taxon>
        <taxon>Bacillati</taxon>
        <taxon>Actinomycetota</taxon>
        <taxon>Actinomycetes</taxon>
        <taxon>Kitasatosporales</taxon>
        <taxon>Streptomycetaceae</taxon>
        <taxon>Streptomyces</taxon>
        <taxon>Streptomyces aurantiacus group</taxon>
    </lineage>
</organism>
<feature type="region of interest" description="Disordered" evidence="1">
    <location>
        <begin position="242"/>
        <end position="262"/>
    </location>
</feature>
<protein>
    <submittedName>
        <fullName evidence="2">Uncharacterized protein</fullName>
    </submittedName>
</protein>
<evidence type="ECO:0000256" key="1">
    <source>
        <dbReference type="SAM" id="MobiDB-lite"/>
    </source>
</evidence>
<evidence type="ECO:0000313" key="2">
    <source>
        <dbReference type="EMBL" id="EPH39668.1"/>
    </source>
</evidence>
<reference evidence="2 3" key="1">
    <citation type="submission" date="2013-02" db="EMBL/GenBank/DDBJ databases">
        <title>Draft Genome Sequence of Streptomyces aurantiacus, Which Produces Setomimycin.</title>
        <authorList>
            <person name="Gruening B.A."/>
            <person name="Praeg A."/>
            <person name="Erxleben A."/>
            <person name="Guenther S."/>
            <person name="Mueller M."/>
        </authorList>
    </citation>
    <scope>NUCLEOTIDE SEQUENCE [LARGE SCALE GENOMIC DNA]</scope>
    <source>
        <strain evidence="2 3">JA 4570</strain>
    </source>
</reference>
<feature type="region of interest" description="Disordered" evidence="1">
    <location>
        <begin position="156"/>
        <end position="177"/>
    </location>
</feature>